<dbReference type="FunFam" id="3.40.980.10:FF:000001">
    <property type="entry name" value="Molybdopterin molybdenumtransferase"/>
    <property type="match status" value="1"/>
</dbReference>
<dbReference type="InterPro" id="IPR036425">
    <property type="entry name" value="MoaB/Mog-like_dom_sf"/>
</dbReference>
<dbReference type="GO" id="GO:0014069">
    <property type="term" value="C:postsynaptic density"/>
    <property type="evidence" value="ECO:0007669"/>
    <property type="project" value="UniProtKB-SubCell"/>
</dbReference>
<evidence type="ECO:0000256" key="20">
    <source>
        <dbReference type="ARBA" id="ARBA00023150"/>
    </source>
</evidence>
<evidence type="ECO:0000256" key="1">
    <source>
        <dbReference type="ARBA" id="ARBA00001946"/>
    </source>
</evidence>
<evidence type="ECO:0000256" key="23">
    <source>
        <dbReference type="ARBA" id="ARBA00023268"/>
    </source>
</evidence>
<evidence type="ECO:0000256" key="30">
    <source>
        <dbReference type="ARBA" id="ARBA00059974"/>
    </source>
</evidence>
<dbReference type="EC" id="2.7.7.75" evidence="8"/>
<evidence type="ECO:0000256" key="16">
    <source>
        <dbReference type="ARBA" id="ARBA00022840"/>
    </source>
</evidence>
<comment type="function">
    <text evidence="29">Also has a catalytic activity and catalyzes two steps in the biosynthesis of the molybdenum cofactor. In the first step, molybdopterin is adenylated. Subsequently, molybdate is inserted into adenylated molybdopterin and AMP is released.</text>
</comment>
<dbReference type="Pfam" id="PF03453">
    <property type="entry name" value="MoeA_N"/>
    <property type="match status" value="1"/>
</dbReference>
<evidence type="ECO:0000256" key="14">
    <source>
        <dbReference type="ARBA" id="ARBA00022723"/>
    </source>
</evidence>
<protein>
    <recommendedName>
        <fullName evidence="32">Gephyrin</fullName>
        <ecNumber evidence="9">2.10.1.1</ecNumber>
        <ecNumber evidence="8">2.7.7.75</ecNumber>
    </recommendedName>
</protein>
<dbReference type="GeneID" id="118419568"/>
<keyword evidence="15" id="KW-0547">Nucleotide-binding</keyword>
<comment type="function">
    <text evidence="30">Microtubule-associated protein involved in membrane protein-cytoskeleton interactions. It is thought to anchor the inhibitory glycine receptor (GLYR) to subsynaptic microtubules. Acts as a major instructive molecule at inhibitory synapses, where it also clusters GABA type A receptors.</text>
</comment>
<evidence type="ECO:0000256" key="7">
    <source>
        <dbReference type="ARBA" id="ARBA00008339"/>
    </source>
</evidence>
<keyword evidence="16" id="KW-0067">ATP-binding</keyword>
<dbReference type="GO" id="GO:0061599">
    <property type="term" value="F:molybdopterin molybdotransferase activity"/>
    <property type="evidence" value="ECO:0000318"/>
    <property type="project" value="GO_Central"/>
</dbReference>
<dbReference type="Pfam" id="PF00994">
    <property type="entry name" value="MoCF_biosynth"/>
    <property type="match status" value="2"/>
</dbReference>
<keyword evidence="24" id="KW-0966">Cell projection</keyword>
<name>A0A9J7LFM4_BRAFL</name>
<evidence type="ECO:0000256" key="12">
    <source>
        <dbReference type="ARBA" id="ARBA00022505"/>
    </source>
</evidence>
<dbReference type="Pfam" id="PF03454">
    <property type="entry name" value="MoeA_C"/>
    <property type="match status" value="1"/>
</dbReference>
<feature type="region of interest" description="Disordered" evidence="34">
    <location>
        <begin position="187"/>
        <end position="237"/>
    </location>
</feature>
<evidence type="ECO:0000256" key="19">
    <source>
        <dbReference type="ARBA" id="ARBA00023136"/>
    </source>
</evidence>
<gene>
    <name evidence="37" type="primary">LOC118419568</name>
</gene>
<dbReference type="InterPro" id="IPR005111">
    <property type="entry name" value="MoeA_C_domain_IV"/>
</dbReference>
<evidence type="ECO:0000256" key="22">
    <source>
        <dbReference type="ARBA" id="ARBA00023257"/>
    </source>
</evidence>
<dbReference type="InterPro" id="IPR005110">
    <property type="entry name" value="MoeA_linker/N"/>
</dbReference>
<comment type="catalytic activity">
    <reaction evidence="27">
        <text>adenylyl-molybdopterin + molybdate = Mo-molybdopterin + AMP + H(+)</text>
        <dbReference type="Rhea" id="RHEA:35047"/>
        <dbReference type="ChEBI" id="CHEBI:15378"/>
        <dbReference type="ChEBI" id="CHEBI:36264"/>
        <dbReference type="ChEBI" id="CHEBI:62727"/>
        <dbReference type="ChEBI" id="CHEBI:71302"/>
        <dbReference type="ChEBI" id="CHEBI:456215"/>
        <dbReference type="EC" id="2.10.1.1"/>
    </reaction>
    <physiologicalReaction direction="left-to-right" evidence="27">
        <dbReference type="Rhea" id="RHEA:35048"/>
    </physiologicalReaction>
</comment>
<reference evidence="37" key="2">
    <citation type="submission" date="2025-08" db="UniProtKB">
        <authorList>
            <consortium name="RefSeq"/>
        </authorList>
    </citation>
    <scope>IDENTIFICATION</scope>
    <source>
        <strain evidence="37">S238N-H82</strain>
        <tissue evidence="37">Testes</tissue>
    </source>
</reference>
<keyword evidence="20 33" id="KW-0501">Molybdenum cofactor biosynthesis</keyword>
<dbReference type="SUPFAM" id="SSF63882">
    <property type="entry name" value="MoeA N-terminal region -like"/>
    <property type="match status" value="1"/>
</dbReference>
<dbReference type="PANTHER" id="PTHR10192">
    <property type="entry name" value="MOLYBDOPTERIN BIOSYNTHESIS PROTEIN"/>
    <property type="match status" value="1"/>
</dbReference>
<evidence type="ECO:0000256" key="11">
    <source>
        <dbReference type="ARBA" id="ARBA00022490"/>
    </source>
</evidence>
<keyword evidence="22" id="KW-0628">Postsynaptic cell membrane</keyword>
<comment type="similarity">
    <text evidence="6">In the N-terminal section; belongs to the MoaB/Mog family.</text>
</comment>
<dbReference type="PROSITE" id="PS01079">
    <property type="entry name" value="MOCF_BIOSYNTHESIS_2"/>
    <property type="match status" value="1"/>
</dbReference>
<evidence type="ECO:0000256" key="5">
    <source>
        <dbReference type="ARBA" id="ARBA00005046"/>
    </source>
</evidence>
<evidence type="ECO:0000256" key="4">
    <source>
        <dbReference type="ARBA" id="ARBA00004514"/>
    </source>
</evidence>
<dbReference type="GO" id="GO:0005524">
    <property type="term" value="F:ATP binding"/>
    <property type="evidence" value="ECO:0007669"/>
    <property type="project" value="UniProtKB-UniRule"/>
</dbReference>
<keyword evidence="13 33" id="KW-0808">Transferase</keyword>
<dbReference type="Gene3D" id="2.40.340.10">
    <property type="entry name" value="MoeA, C-terminal, domain IV"/>
    <property type="match status" value="1"/>
</dbReference>
<keyword evidence="36" id="KW-1185">Reference proteome</keyword>
<dbReference type="GO" id="GO:0072579">
    <property type="term" value="P:glycine receptor clustering"/>
    <property type="evidence" value="ECO:0000318"/>
    <property type="project" value="GO_Central"/>
</dbReference>
<dbReference type="InterPro" id="IPR001453">
    <property type="entry name" value="MoaB/Mog_dom"/>
</dbReference>
<dbReference type="Gene3D" id="3.40.980.10">
    <property type="entry name" value="MoaB/Mog-like domain"/>
    <property type="match status" value="2"/>
</dbReference>
<dbReference type="GO" id="GO:0005856">
    <property type="term" value="C:cytoskeleton"/>
    <property type="evidence" value="ECO:0007669"/>
    <property type="project" value="UniProtKB-SubCell"/>
</dbReference>
<dbReference type="GO" id="GO:0005737">
    <property type="term" value="C:cytoplasm"/>
    <property type="evidence" value="ECO:0000318"/>
    <property type="project" value="GO_Central"/>
</dbReference>
<dbReference type="CDD" id="cd00887">
    <property type="entry name" value="MoeA"/>
    <property type="match status" value="1"/>
</dbReference>
<dbReference type="EC" id="2.10.1.1" evidence="9"/>
<dbReference type="FunFam" id="2.170.190.11:FF:000001">
    <property type="entry name" value="Molybdopterin molybdenumtransferase"/>
    <property type="match status" value="1"/>
</dbReference>
<feature type="compositionally biased region" description="Polar residues" evidence="34">
    <location>
        <begin position="191"/>
        <end position="207"/>
    </location>
</feature>
<keyword evidence="10" id="KW-1003">Cell membrane</keyword>
<dbReference type="InterPro" id="IPR038987">
    <property type="entry name" value="MoeA-like"/>
</dbReference>
<comment type="cofactor">
    <cofactor evidence="1 33">
        <name>Mg(2+)</name>
        <dbReference type="ChEBI" id="CHEBI:18420"/>
    </cofactor>
</comment>
<evidence type="ECO:0000256" key="9">
    <source>
        <dbReference type="ARBA" id="ARBA00013269"/>
    </source>
</evidence>
<dbReference type="GO" id="GO:0097112">
    <property type="term" value="P:gamma-aminobutyric acid receptor clustering"/>
    <property type="evidence" value="ECO:0000318"/>
    <property type="project" value="GO_Central"/>
</dbReference>
<reference evidence="36" key="1">
    <citation type="journal article" date="2020" name="Nat. Ecol. Evol.">
        <title>Deeply conserved synteny resolves early events in vertebrate evolution.</title>
        <authorList>
            <person name="Simakov O."/>
            <person name="Marletaz F."/>
            <person name="Yue J.X."/>
            <person name="O'Connell B."/>
            <person name="Jenkins J."/>
            <person name="Brandt A."/>
            <person name="Calef R."/>
            <person name="Tung C.H."/>
            <person name="Huang T.K."/>
            <person name="Schmutz J."/>
            <person name="Satoh N."/>
            <person name="Yu J.K."/>
            <person name="Putnam N.H."/>
            <person name="Green R.E."/>
            <person name="Rokhsar D.S."/>
        </authorList>
    </citation>
    <scope>NUCLEOTIDE SEQUENCE [LARGE SCALE GENOMIC DNA]</scope>
    <source>
        <strain evidence="36">S238N-H82</strain>
    </source>
</reference>
<dbReference type="KEGG" id="bfo:118419568"/>
<comment type="subcellular location">
    <subcellularLocation>
        <location evidence="3">Cell projection</location>
        <location evidence="3">Dendrite</location>
    </subcellularLocation>
    <subcellularLocation>
        <location evidence="2">Cytoplasm</location>
        <location evidence="2">Cytoskeleton</location>
    </subcellularLocation>
    <subcellularLocation>
        <location evidence="4">Cytoplasm</location>
        <location evidence="4">Cytosol</location>
    </subcellularLocation>
    <subcellularLocation>
        <location evidence="31">Postsynaptic cell membrane</location>
        <topology evidence="31">Lipid-anchor</topology>
        <orientation evidence="31">Cytoplasmic side</orientation>
    </subcellularLocation>
    <subcellularLocation>
        <location evidence="26">Postsynaptic density</location>
    </subcellularLocation>
</comment>
<dbReference type="GO" id="GO:0030425">
    <property type="term" value="C:dendrite"/>
    <property type="evidence" value="ECO:0000318"/>
    <property type="project" value="GO_Central"/>
</dbReference>
<comment type="function">
    <text evidence="33">Catalyzes two steps in the biosynthesis of the molybdenum cofactor. In the first step, molybdopterin is adenylated. Subsequently, molybdate is inserted into adenylated molybdopterin and AMP is released.</text>
</comment>
<dbReference type="PROSITE" id="PS01078">
    <property type="entry name" value="MOCF_BIOSYNTHESIS_1"/>
    <property type="match status" value="1"/>
</dbReference>
<dbReference type="GO" id="GO:0006777">
    <property type="term" value="P:Mo-molybdopterin cofactor biosynthetic process"/>
    <property type="evidence" value="ECO:0000318"/>
    <property type="project" value="GO_Central"/>
</dbReference>
<dbReference type="Proteomes" id="UP000001554">
    <property type="component" value="Chromosome 1"/>
</dbReference>
<dbReference type="FunFam" id="3.40.980.10:FF:000002">
    <property type="entry name" value="Molybdopterin molybdenumtransferase"/>
    <property type="match status" value="1"/>
</dbReference>
<comment type="similarity">
    <text evidence="33">Belongs to the MoeA family.</text>
</comment>
<keyword evidence="12 33" id="KW-0500">Molybdenum</keyword>
<dbReference type="Gene3D" id="2.170.190.11">
    <property type="entry name" value="Molybdopterin biosynthesis moea protein, domain 3"/>
    <property type="match status" value="1"/>
</dbReference>
<evidence type="ECO:0000256" key="24">
    <source>
        <dbReference type="ARBA" id="ARBA00023273"/>
    </source>
</evidence>
<evidence type="ECO:0000256" key="27">
    <source>
        <dbReference type="ARBA" id="ARBA00050229"/>
    </source>
</evidence>
<evidence type="ECO:0000256" key="3">
    <source>
        <dbReference type="ARBA" id="ARBA00004279"/>
    </source>
</evidence>
<dbReference type="GO" id="GO:0045211">
    <property type="term" value="C:postsynaptic membrane"/>
    <property type="evidence" value="ECO:0000318"/>
    <property type="project" value="GO_Central"/>
</dbReference>
<dbReference type="InterPro" id="IPR036135">
    <property type="entry name" value="MoeA_linker/N_sf"/>
</dbReference>
<feature type="domain" description="MoaB/Mog" evidence="35">
    <location>
        <begin position="427"/>
        <end position="570"/>
    </location>
</feature>
<dbReference type="GO" id="GO:0046872">
    <property type="term" value="F:metal ion binding"/>
    <property type="evidence" value="ECO:0007669"/>
    <property type="project" value="UniProtKB-UniRule"/>
</dbReference>
<comment type="pathway">
    <text evidence="5 33">Cofactor biosynthesis; molybdopterin biosynthesis.</text>
</comment>
<evidence type="ECO:0000256" key="8">
    <source>
        <dbReference type="ARBA" id="ARBA00012509"/>
    </source>
</evidence>
<evidence type="ECO:0000256" key="6">
    <source>
        <dbReference type="ARBA" id="ARBA00007589"/>
    </source>
</evidence>
<dbReference type="GO" id="GO:0007529">
    <property type="term" value="P:establishment of synaptic specificity at neuromuscular junction"/>
    <property type="evidence" value="ECO:0000318"/>
    <property type="project" value="GO_Central"/>
</dbReference>
<evidence type="ECO:0000256" key="29">
    <source>
        <dbReference type="ARBA" id="ARBA00055539"/>
    </source>
</evidence>
<accession>A0A9J7LFM4</accession>
<dbReference type="OMA" id="ESPYPMI"/>
<evidence type="ECO:0000259" key="35">
    <source>
        <dbReference type="SMART" id="SM00852"/>
    </source>
</evidence>
<feature type="domain" description="MoaB/Mog" evidence="35">
    <location>
        <begin position="16"/>
        <end position="163"/>
    </location>
</feature>
<keyword evidence="25" id="KW-0449">Lipoprotein</keyword>
<evidence type="ECO:0000256" key="15">
    <source>
        <dbReference type="ARBA" id="ARBA00022741"/>
    </source>
</evidence>
<keyword evidence="21" id="KW-0206">Cytoskeleton</keyword>
<keyword evidence="23" id="KW-0511">Multifunctional enzyme</keyword>
<keyword evidence="11" id="KW-0963">Cytoplasm</keyword>
<dbReference type="AlphaFoldDB" id="A0A9J7LFM4"/>
<dbReference type="SUPFAM" id="SSF63867">
    <property type="entry name" value="MoeA C-terminal domain-like"/>
    <property type="match status" value="1"/>
</dbReference>
<dbReference type="GO" id="GO:0061598">
    <property type="term" value="F:molybdopterin adenylyltransferase activity"/>
    <property type="evidence" value="ECO:0007669"/>
    <property type="project" value="UniProtKB-UniRule"/>
</dbReference>
<sequence length="661" mass="71201">MAALEEGEAEIRVTVGILTVSDSCYRNLAEDKSGPNLKQLVEDPDRLAGIVTVQKCVPDDFQEIKDTLLEWSDVLRINLILTTGGTGFSPRDVTPEATKDVIEKEAPGMAVAMLMGSLNVTPLAMLSRPVCGIRKNTLIINLPGSKKGSQECFHFVLPALPHALDLLADHRQNIQVTHNAMNTGDAMSAAAENSRTPAGSTDSPATVSATSMHSTGSHGSSSSKESHKQSRIDITKVARRPRSSPFAIIPMEKAINIVLDEAYTLGTEIVNYRDVLSRVLAQDVYAQDPLPPFPASTKDGYAVRAADGHGDRVVIGETTAGGLPECEVTSGHVMRITTGAPLPDGADAVVQVEDTELVKEADDGAVEVQVRILTSVKKGQDVRLTGSDIKKGERVLEKGIRMGPSDVGLLAAVGVTEVEVYKLPIVAVMSTGNELVDPGEPLQPGQIRDSNRATLLAALQDHGLPTLDMGIAPDSPNEMLLMLQDSLNRADVIVTSGGVSMGEKDYLKQVLELDLNAHIHFGRVFMKPGKPTTFATIQYSRQKKLLFALPGNPVSAIVTCNLFVVPTLRKMSGFMEPKLTTVKAMLLSDLKLDPRPEYHRAALYWPPDDPIPLATSTGSQMSSRLLSMHMANALLVLPPRTDQRAMMRKGDLVDAMIISRL</sequence>
<keyword evidence="19" id="KW-0472">Membrane</keyword>
<evidence type="ECO:0000256" key="32">
    <source>
        <dbReference type="ARBA" id="ARBA00073890"/>
    </source>
</evidence>
<dbReference type="NCBIfam" id="NF045515">
    <property type="entry name" value="Glp_gephyrin"/>
    <property type="match status" value="1"/>
</dbReference>
<dbReference type="OrthoDB" id="4349954at2759"/>
<evidence type="ECO:0000256" key="18">
    <source>
        <dbReference type="ARBA" id="ARBA00023018"/>
    </source>
</evidence>
<dbReference type="FunFam" id="2.40.340.10:FF:000001">
    <property type="entry name" value="Molybdopterin molybdenumtransferase"/>
    <property type="match status" value="1"/>
</dbReference>
<evidence type="ECO:0000256" key="31">
    <source>
        <dbReference type="ARBA" id="ARBA00060421"/>
    </source>
</evidence>
<dbReference type="GO" id="GO:0005829">
    <property type="term" value="C:cytosol"/>
    <property type="evidence" value="ECO:0000318"/>
    <property type="project" value="GO_Central"/>
</dbReference>
<evidence type="ECO:0000256" key="17">
    <source>
        <dbReference type="ARBA" id="ARBA00022842"/>
    </source>
</evidence>
<feature type="compositionally biased region" description="Low complexity" evidence="34">
    <location>
        <begin position="208"/>
        <end position="223"/>
    </location>
</feature>
<evidence type="ECO:0000256" key="34">
    <source>
        <dbReference type="SAM" id="MobiDB-lite"/>
    </source>
</evidence>
<dbReference type="Gene3D" id="3.90.105.10">
    <property type="entry name" value="Molybdopterin biosynthesis moea protein, domain 2"/>
    <property type="match status" value="1"/>
</dbReference>
<evidence type="ECO:0000256" key="13">
    <source>
        <dbReference type="ARBA" id="ARBA00022679"/>
    </source>
</evidence>
<evidence type="ECO:0000256" key="33">
    <source>
        <dbReference type="RuleBase" id="RU365090"/>
    </source>
</evidence>
<organism evidence="36 37">
    <name type="scientific">Branchiostoma floridae</name>
    <name type="common">Florida lancelet</name>
    <name type="synonym">Amphioxus</name>
    <dbReference type="NCBI Taxonomy" id="7739"/>
    <lineage>
        <taxon>Eukaryota</taxon>
        <taxon>Metazoa</taxon>
        <taxon>Chordata</taxon>
        <taxon>Cephalochordata</taxon>
        <taxon>Leptocardii</taxon>
        <taxon>Amphioxiformes</taxon>
        <taxon>Branchiostomatidae</taxon>
        <taxon>Branchiostoma</taxon>
    </lineage>
</organism>
<keyword evidence="18" id="KW-0770">Synapse</keyword>
<dbReference type="SUPFAM" id="SSF53218">
    <property type="entry name" value="Molybdenum cofactor biosynthesis proteins"/>
    <property type="match status" value="2"/>
</dbReference>
<proteinExistence type="inferred from homology"/>
<dbReference type="PANTHER" id="PTHR10192:SF5">
    <property type="entry name" value="GEPHYRIN"/>
    <property type="match status" value="1"/>
</dbReference>
<comment type="catalytic activity">
    <reaction evidence="28">
        <text>molybdopterin + ATP + H(+) = adenylyl-molybdopterin + diphosphate</text>
        <dbReference type="Rhea" id="RHEA:31331"/>
        <dbReference type="ChEBI" id="CHEBI:15378"/>
        <dbReference type="ChEBI" id="CHEBI:30616"/>
        <dbReference type="ChEBI" id="CHEBI:33019"/>
        <dbReference type="ChEBI" id="CHEBI:58698"/>
        <dbReference type="ChEBI" id="CHEBI:62727"/>
        <dbReference type="EC" id="2.7.7.75"/>
    </reaction>
    <physiologicalReaction direction="left-to-right" evidence="28">
        <dbReference type="Rhea" id="RHEA:31332"/>
    </physiologicalReaction>
</comment>
<evidence type="ECO:0000313" key="37">
    <source>
        <dbReference type="RefSeq" id="XP_035681909.1"/>
    </source>
</evidence>
<evidence type="ECO:0000256" key="21">
    <source>
        <dbReference type="ARBA" id="ARBA00023212"/>
    </source>
</evidence>
<keyword evidence="17 33" id="KW-0460">Magnesium</keyword>
<dbReference type="InterPro" id="IPR036688">
    <property type="entry name" value="MoeA_C_domain_IV_sf"/>
</dbReference>
<dbReference type="CDD" id="cd00886">
    <property type="entry name" value="MogA_MoaB"/>
    <property type="match status" value="1"/>
</dbReference>
<comment type="similarity">
    <text evidence="7">In the C-terminal section; belongs to the MoeA family.</text>
</comment>
<evidence type="ECO:0000256" key="28">
    <source>
        <dbReference type="ARBA" id="ARBA00051501"/>
    </source>
</evidence>
<dbReference type="RefSeq" id="XP_035681909.1">
    <property type="nucleotide sequence ID" value="XM_035826016.1"/>
</dbReference>
<evidence type="ECO:0000256" key="2">
    <source>
        <dbReference type="ARBA" id="ARBA00004245"/>
    </source>
</evidence>
<evidence type="ECO:0000256" key="25">
    <source>
        <dbReference type="ARBA" id="ARBA00023288"/>
    </source>
</evidence>
<dbReference type="GO" id="GO:0099572">
    <property type="term" value="C:postsynaptic specialization"/>
    <property type="evidence" value="ECO:0000318"/>
    <property type="project" value="GO_Central"/>
</dbReference>
<feature type="compositionally biased region" description="Basic and acidic residues" evidence="34">
    <location>
        <begin position="224"/>
        <end position="236"/>
    </location>
</feature>
<dbReference type="SMART" id="SM00852">
    <property type="entry name" value="MoCF_biosynth"/>
    <property type="match status" value="2"/>
</dbReference>
<evidence type="ECO:0000256" key="26">
    <source>
        <dbReference type="ARBA" id="ARBA00034105"/>
    </source>
</evidence>
<keyword evidence="14 33" id="KW-0479">Metal-binding</keyword>
<dbReference type="InterPro" id="IPR008284">
    <property type="entry name" value="MoCF_biosynth_CS"/>
</dbReference>
<evidence type="ECO:0000313" key="36">
    <source>
        <dbReference type="Proteomes" id="UP000001554"/>
    </source>
</evidence>
<dbReference type="NCBIfam" id="TIGR00177">
    <property type="entry name" value="molyb_syn"/>
    <property type="match status" value="2"/>
</dbReference>
<evidence type="ECO:0000256" key="10">
    <source>
        <dbReference type="ARBA" id="ARBA00022475"/>
    </source>
</evidence>